<reference evidence="1 2" key="1">
    <citation type="submission" date="2017-02" db="EMBL/GenBank/DDBJ databases">
        <authorList>
            <person name="Peterson S.W."/>
        </authorList>
    </citation>
    <scope>NUCLEOTIDE SEQUENCE [LARGE SCALE GENOMIC DNA]</scope>
    <source>
        <strain evidence="1 2">CIP104813</strain>
    </source>
</reference>
<organism evidence="1 2">
    <name type="scientific">Brachybacterium nesterenkovii</name>
    <dbReference type="NCBI Taxonomy" id="47847"/>
    <lineage>
        <taxon>Bacteria</taxon>
        <taxon>Bacillati</taxon>
        <taxon>Actinomycetota</taxon>
        <taxon>Actinomycetes</taxon>
        <taxon>Micrococcales</taxon>
        <taxon>Dermabacteraceae</taxon>
        <taxon>Brachybacterium</taxon>
    </lineage>
</organism>
<name>A0A1X6WWT8_9MICO</name>
<protein>
    <submittedName>
        <fullName evidence="1">Uncharacterized protein</fullName>
    </submittedName>
</protein>
<proteinExistence type="predicted"/>
<dbReference type="AlphaFoldDB" id="A0A1X6WWT8"/>
<dbReference type="EMBL" id="FWFG01000042">
    <property type="protein sequence ID" value="SLM90058.1"/>
    <property type="molecule type" value="Genomic_DNA"/>
</dbReference>
<gene>
    <name evidence="1" type="ORF">FM110_04480</name>
</gene>
<keyword evidence="2" id="KW-1185">Reference proteome</keyword>
<sequence length="130" mass="14226">MDDPLGTTIAAAAAMTDDDAYAMRTRQMYGKNSEREQEKRRFAASRAAGKVAYAKGLRDELYDARGRAIAVTKRRWPGLIGAAAENAVLDAATALTLRAQIRSRGFTQAHYDTLTQPWQDVMGPAHPNDA</sequence>
<evidence type="ECO:0000313" key="1">
    <source>
        <dbReference type="EMBL" id="SLM90058.1"/>
    </source>
</evidence>
<accession>A0A1X6WWT8</accession>
<evidence type="ECO:0000313" key="2">
    <source>
        <dbReference type="Proteomes" id="UP000195981"/>
    </source>
</evidence>
<dbReference type="Proteomes" id="UP000195981">
    <property type="component" value="Unassembled WGS sequence"/>
</dbReference>